<dbReference type="SMART" id="SM00644">
    <property type="entry name" value="Ami_2"/>
    <property type="match status" value="1"/>
</dbReference>
<dbReference type="GO" id="GO:0071555">
    <property type="term" value="P:cell wall organization"/>
    <property type="evidence" value="ECO:0007669"/>
    <property type="project" value="UniProtKB-KW"/>
</dbReference>
<dbReference type="GO" id="GO:0009254">
    <property type="term" value="P:peptidoglycan turnover"/>
    <property type="evidence" value="ECO:0007669"/>
    <property type="project" value="TreeGrafter"/>
</dbReference>
<proteinExistence type="inferred from homology"/>
<dbReference type="Gene3D" id="2.30.30.40">
    <property type="entry name" value="SH3 Domains"/>
    <property type="match status" value="1"/>
</dbReference>
<evidence type="ECO:0000256" key="6">
    <source>
        <dbReference type="ARBA" id="ARBA00022801"/>
    </source>
</evidence>
<dbReference type="Pfam" id="PF08460">
    <property type="entry name" value="SH3_5"/>
    <property type="match status" value="1"/>
</dbReference>
<dbReference type="GO" id="GO:0001897">
    <property type="term" value="P:symbiont-mediated cytolysis of host cell"/>
    <property type="evidence" value="ECO:0007669"/>
    <property type="project" value="UniProtKB-ARBA"/>
</dbReference>
<dbReference type="InterPro" id="IPR051206">
    <property type="entry name" value="NAMLAA_amidase_2"/>
</dbReference>
<evidence type="ECO:0000256" key="2">
    <source>
        <dbReference type="ARBA" id="ARBA00007553"/>
    </source>
</evidence>
<evidence type="ECO:0000313" key="11">
    <source>
        <dbReference type="EMBL" id="WLJ25711.1"/>
    </source>
</evidence>
<feature type="domain" description="SH3b" evidence="9">
    <location>
        <begin position="240"/>
        <end position="307"/>
    </location>
</feature>
<protein>
    <recommendedName>
        <fullName evidence="8">N-acetylmuramoyl-L-alanine amidase</fullName>
        <ecNumber evidence="3">3.5.1.28</ecNumber>
    </recommendedName>
    <alternativeName>
        <fullName evidence="8">N-acetylmuramoyl-L-alanine amidase</fullName>
    </alternativeName>
</protein>
<dbReference type="Pfam" id="PF01510">
    <property type="entry name" value="Amidase_2"/>
    <property type="match status" value="1"/>
</dbReference>
<feature type="domain" description="N-acetylmuramoyl-L-alanine amidase" evidence="10">
    <location>
        <begin position="13"/>
        <end position="149"/>
    </location>
</feature>
<dbReference type="PANTHER" id="PTHR30417:SF1">
    <property type="entry name" value="N-ACETYLMURAMOYL-L-ALANINE AMIDASE AMID"/>
    <property type="match status" value="1"/>
</dbReference>
<keyword evidence="4" id="KW-0929">Antimicrobial</keyword>
<dbReference type="EMBL" id="OQ890315">
    <property type="protein sequence ID" value="WLJ25711.1"/>
    <property type="molecule type" value="Genomic_DNA"/>
</dbReference>
<dbReference type="InterPro" id="IPR002502">
    <property type="entry name" value="Amidase_domain"/>
</dbReference>
<dbReference type="GO" id="GO:0042742">
    <property type="term" value="P:defense response to bacterium"/>
    <property type="evidence" value="ECO:0007669"/>
    <property type="project" value="UniProtKB-KW"/>
</dbReference>
<accession>A0AA49X4T8</accession>
<evidence type="ECO:0000256" key="3">
    <source>
        <dbReference type="ARBA" id="ARBA00011901"/>
    </source>
</evidence>
<dbReference type="GO" id="GO:0008745">
    <property type="term" value="F:N-acetylmuramoyl-L-alanine amidase activity"/>
    <property type="evidence" value="ECO:0007669"/>
    <property type="project" value="UniProtKB-EC"/>
</dbReference>
<dbReference type="GO" id="GO:0009253">
    <property type="term" value="P:peptidoglycan catabolic process"/>
    <property type="evidence" value="ECO:0007669"/>
    <property type="project" value="InterPro"/>
</dbReference>
<comment type="catalytic activity">
    <reaction evidence="1">
        <text>Hydrolyzes the link between N-acetylmuramoyl residues and L-amino acid residues in certain cell-wall glycopeptides.</text>
        <dbReference type="EC" id="3.5.1.28"/>
    </reaction>
</comment>
<evidence type="ECO:0000256" key="4">
    <source>
        <dbReference type="ARBA" id="ARBA00022529"/>
    </source>
</evidence>
<dbReference type="InterPro" id="IPR003646">
    <property type="entry name" value="SH3-like_bac-type"/>
</dbReference>
<sequence length="314" mass="35097">MSNSNLISFADYSPNHSGRRLNPITKIAIHHTAGVLTAAGIGSVFKSTSRQASCNYGIGNDNRIVLVVDEANRAWTTSSAWCDNRAVTIEVSNSQYGGNWLVSDRVLNTLIDLVTDICRRNNIKNCTYTGGKDGVLQMHRWYAQTSCPGPYLGSKFSYIAQEVNKRLRGGSGASTSNLYRVRKSWGDSKSQKGAFKNLNSAINLAKKHKYKVFDSNGKQVYPKVKSVKTNNNSPRFIKYENWTGITLDVCNVRSAPNTNAPIVAQYQKNEPIYYDQVWEGDGYRWISYIGASSGKRRYVACRRLSGDTTPWIKF</sequence>
<dbReference type="Gene3D" id="3.40.80.10">
    <property type="entry name" value="Peptidoglycan recognition protein-like"/>
    <property type="match status" value="1"/>
</dbReference>
<evidence type="ECO:0000256" key="7">
    <source>
        <dbReference type="ARBA" id="ARBA00023316"/>
    </source>
</evidence>
<dbReference type="PANTHER" id="PTHR30417">
    <property type="entry name" value="N-ACETYLMURAMOYL-L-ALANINE AMIDASE AMID"/>
    <property type="match status" value="1"/>
</dbReference>
<organism evidence="11">
    <name type="scientific">Firmicutes phage HS08</name>
    <dbReference type="NCBI Taxonomy" id="3056391"/>
    <lineage>
        <taxon>Viruses</taxon>
    </lineage>
</organism>
<keyword evidence="5" id="KW-0081">Bacteriolytic enzyme</keyword>
<evidence type="ECO:0000256" key="8">
    <source>
        <dbReference type="ARBA" id="ARBA00042615"/>
    </source>
</evidence>
<reference evidence="11" key="1">
    <citation type="submission" date="2023-04" db="EMBL/GenBank/DDBJ databases">
        <title>The human skin virome in hidradenitis suppurativa patients.</title>
        <authorList>
            <person name="Jansen D."/>
        </authorList>
    </citation>
    <scope>NUCLEOTIDE SEQUENCE</scope>
    <source>
        <strain evidence="11">VC3_JansenPhageE</strain>
    </source>
</reference>
<comment type="similarity">
    <text evidence="2">Belongs to the N-acetylmuramoyl-L-alanine amidase 2 family.</text>
</comment>
<keyword evidence="7" id="KW-0961">Cell wall biogenesis/degradation</keyword>
<dbReference type="EC" id="3.5.1.28" evidence="3"/>
<dbReference type="SUPFAM" id="SSF55846">
    <property type="entry name" value="N-acetylmuramoyl-L-alanine amidase-like"/>
    <property type="match status" value="1"/>
</dbReference>
<dbReference type="SMART" id="SM00287">
    <property type="entry name" value="SH3b"/>
    <property type="match status" value="1"/>
</dbReference>
<evidence type="ECO:0000259" key="9">
    <source>
        <dbReference type="SMART" id="SM00287"/>
    </source>
</evidence>
<dbReference type="InterPro" id="IPR036505">
    <property type="entry name" value="Amidase/PGRP_sf"/>
</dbReference>
<keyword evidence="6" id="KW-0378">Hydrolase</keyword>
<evidence type="ECO:0000256" key="1">
    <source>
        <dbReference type="ARBA" id="ARBA00001561"/>
    </source>
</evidence>
<dbReference type="CDD" id="cd06583">
    <property type="entry name" value="PGRP"/>
    <property type="match status" value="1"/>
</dbReference>
<evidence type="ECO:0000256" key="5">
    <source>
        <dbReference type="ARBA" id="ARBA00022638"/>
    </source>
</evidence>
<evidence type="ECO:0000259" key="10">
    <source>
        <dbReference type="SMART" id="SM00644"/>
    </source>
</evidence>
<name>A0AA49X4T8_9VIRU</name>